<dbReference type="InterPro" id="IPR056572">
    <property type="entry name" value="Zn_ribbon_PaaD"/>
</dbReference>
<dbReference type="InterPro" id="IPR052339">
    <property type="entry name" value="Fe-S_Maturation_MIP18"/>
</dbReference>
<dbReference type="PANTHER" id="PTHR42831:SF3">
    <property type="entry name" value="1,2-PHENYLACETYL-COA EPOXIDASE, SUBUNIT D-RELATED"/>
    <property type="match status" value="1"/>
</dbReference>
<sequence>MIVPTPQRIREVAAEVVDPELPFLTLADLGVLREVAVDTAGRVSVTITPTYSGCPALVEMRAALRDALADAGCVSVEIRTVLSPAWTTDWISDRGRQALLTNGIAPPRAVGPAAREAARGGPVPLQLTPPPALVRCPQCASTNTEELSRFGATACRALRRCLDCREPFEQVKEI</sequence>
<name>A0AAC9HLL0_9PSEU</name>
<dbReference type="EMBL" id="CP014859">
    <property type="protein sequence ID" value="AOS61353.1"/>
    <property type="molecule type" value="Genomic_DNA"/>
</dbReference>
<dbReference type="PANTHER" id="PTHR42831">
    <property type="entry name" value="FE-S PROTEIN MATURATION AUXILIARY FACTOR YITW"/>
    <property type="match status" value="1"/>
</dbReference>
<protein>
    <submittedName>
        <fullName evidence="3">Phenylacetate-CoA oxygenase, PaaJ subunit</fullName>
    </submittedName>
</protein>
<feature type="domain" description="MIP18 family-like" evidence="1">
    <location>
        <begin position="7"/>
        <end position="70"/>
    </location>
</feature>
<evidence type="ECO:0000313" key="4">
    <source>
        <dbReference type="Proteomes" id="UP000095210"/>
    </source>
</evidence>
<evidence type="ECO:0000259" key="1">
    <source>
        <dbReference type="Pfam" id="PF01883"/>
    </source>
</evidence>
<dbReference type="AlphaFoldDB" id="A0AAC9HLL0"/>
<dbReference type="Pfam" id="PF23451">
    <property type="entry name" value="Zn_ribbon_PaaD"/>
    <property type="match status" value="1"/>
</dbReference>
<reference evidence="4" key="1">
    <citation type="submission" date="2016-03" db="EMBL/GenBank/DDBJ databases">
        <title>Complete genome sequence of the type strain Actinoalloteichus hymeniacidonis DSM 45092.</title>
        <authorList>
            <person name="Schaffert L."/>
            <person name="Albersmeier A."/>
            <person name="Winkler A."/>
            <person name="Kalinowski J."/>
            <person name="Zotchev S."/>
            <person name="Ruckert C."/>
        </authorList>
    </citation>
    <scope>NUCLEOTIDE SEQUENCE [LARGE SCALE GENOMIC DNA]</scope>
    <source>
        <strain evidence="4">HPA177(T) (DSM 45092(T))</strain>
    </source>
</reference>
<organism evidence="3 4">
    <name type="scientific">Actinoalloteichus hymeniacidonis</name>
    <dbReference type="NCBI Taxonomy" id="340345"/>
    <lineage>
        <taxon>Bacteria</taxon>
        <taxon>Bacillati</taxon>
        <taxon>Actinomycetota</taxon>
        <taxon>Actinomycetes</taxon>
        <taxon>Pseudonocardiales</taxon>
        <taxon>Pseudonocardiaceae</taxon>
        <taxon>Actinoalloteichus</taxon>
    </lineage>
</organism>
<feature type="domain" description="PaaD zinc beta ribbon" evidence="2">
    <location>
        <begin position="132"/>
        <end position="172"/>
    </location>
</feature>
<dbReference type="InterPro" id="IPR011883">
    <property type="entry name" value="PaaD-like"/>
</dbReference>
<gene>
    <name evidence="3" type="ORF">TL08_02575</name>
</gene>
<keyword evidence="4" id="KW-1185">Reference proteome</keyword>
<evidence type="ECO:0000259" key="2">
    <source>
        <dbReference type="Pfam" id="PF23451"/>
    </source>
</evidence>
<dbReference type="Proteomes" id="UP000095210">
    <property type="component" value="Chromosome"/>
</dbReference>
<dbReference type="KEGG" id="ahm:TL08_02575"/>
<accession>A0AAC9HLL0</accession>
<evidence type="ECO:0000313" key="3">
    <source>
        <dbReference type="EMBL" id="AOS61353.1"/>
    </source>
</evidence>
<proteinExistence type="predicted"/>
<dbReference type="Gene3D" id="3.30.300.130">
    <property type="entry name" value="Fe-S cluster assembly (FSCA)"/>
    <property type="match status" value="1"/>
</dbReference>
<dbReference type="InterPro" id="IPR034904">
    <property type="entry name" value="FSCA_dom_sf"/>
</dbReference>
<dbReference type="NCBIfam" id="TIGR02159">
    <property type="entry name" value="PA_CoA_Oxy4"/>
    <property type="match status" value="1"/>
</dbReference>
<dbReference type="Pfam" id="PF01883">
    <property type="entry name" value="FeS_assembly_P"/>
    <property type="match status" value="1"/>
</dbReference>
<dbReference type="SUPFAM" id="SSF117916">
    <property type="entry name" value="Fe-S cluster assembly (FSCA) domain-like"/>
    <property type="match status" value="1"/>
</dbReference>
<dbReference type="InterPro" id="IPR002744">
    <property type="entry name" value="MIP18-like"/>
</dbReference>